<dbReference type="OrthoDB" id="9789501at2"/>
<accession>A0A1M6G899</accession>
<dbReference type="AlphaFoldDB" id="A0A1M6G899"/>
<reference evidence="3" key="1">
    <citation type="submission" date="2016-11" db="EMBL/GenBank/DDBJ databases">
        <authorList>
            <person name="Varghese N."/>
            <person name="Submissions S."/>
        </authorList>
    </citation>
    <scope>NUCLEOTIDE SEQUENCE [LARGE SCALE GENOMIC DNA]</scope>
    <source>
        <strain evidence="3">DSM 26349</strain>
    </source>
</reference>
<evidence type="ECO:0000259" key="1">
    <source>
        <dbReference type="SMART" id="SM00953"/>
    </source>
</evidence>
<gene>
    <name evidence="2" type="ORF">SAMN04487908_1098</name>
</gene>
<sequence length="138" mass="15675">MSGEGARLYGGRWNKKGDSLLYFSQNLSLSLLEIIVHVEYAKLPMDYSYVEAEIPDSCIKKIQSIDFIQPNWSSDGAVNETQMVGSNWINTKEGLAMSVPSVILPQEHTILINPKHEDFEKLKILGIHQLDIDPRLFR</sequence>
<evidence type="ECO:0000313" key="3">
    <source>
        <dbReference type="Proteomes" id="UP000184172"/>
    </source>
</evidence>
<dbReference type="Proteomes" id="UP000184172">
    <property type="component" value="Unassembled WGS sequence"/>
</dbReference>
<protein>
    <submittedName>
        <fullName evidence="2">RES domain-containing protein</fullName>
    </submittedName>
</protein>
<dbReference type="Pfam" id="PF08808">
    <property type="entry name" value="RES"/>
    <property type="match status" value="1"/>
</dbReference>
<dbReference type="InterPro" id="IPR014914">
    <property type="entry name" value="RES_dom"/>
</dbReference>
<dbReference type="SMART" id="SM00953">
    <property type="entry name" value="RES"/>
    <property type="match status" value="1"/>
</dbReference>
<organism evidence="2 3">
    <name type="scientific">Aequorivita viscosa</name>
    <dbReference type="NCBI Taxonomy" id="797419"/>
    <lineage>
        <taxon>Bacteria</taxon>
        <taxon>Pseudomonadati</taxon>
        <taxon>Bacteroidota</taxon>
        <taxon>Flavobacteriia</taxon>
        <taxon>Flavobacteriales</taxon>
        <taxon>Flavobacteriaceae</taxon>
        <taxon>Aequorivita</taxon>
    </lineage>
</organism>
<proteinExistence type="predicted"/>
<name>A0A1M6G899_9FLAO</name>
<keyword evidence="3" id="KW-1185">Reference proteome</keyword>
<dbReference type="STRING" id="797419.SAMN05216556_111108"/>
<feature type="domain" description="RES" evidence="1">
    <location>
        <begin position="2"/>
        <end position="126"/>
    </location>
</feature>
<evidence type="ECO:0000313" key="2">
    <source>
        <dbReference type="EMBL" id="SHJ06225.1"/>
    </source>
</evidence>
<dbReference type="EMBL" id="FQYV01000009">
    <property type="protein sequence ID" value="SHJ06225.1"/>
    <property type="molecule type" value="Genomic_DNA"/>
</dbReference>